<evidence type="ECO:0000313" key="1">
    <source>
        <dbReference type="EMBL" id="NGZ82886.1"/>
    </source>
</evidence>
<dbReference type="Proteomes" id="UP000666369">
    <property type="component" value="Unassembled WGS sequence"/>
</dbReference>
<organism evidence="1 2">
    <name type="scientific">Duganella aceris</name>
    <dbReference type="NCBI Taxonomy" id="2703883"/>
    <lineage>
        <taxon>Bacteria</taxon>
        <taxon>Pseudomonadati</taxon>
        <taxon>Pseudomonadota</taxon>
        <taxon>Betaproteobacteria</taxon>
        <taxon>Burkholderiales</taxon>
        <taxon>Oxalobacteraceae</taxon>
        <taxon>Telluria group</taxon>
        <taxon>Duganella</taxon>
    </lineage>
</organism>
<dbReference type="Pfam" id="PF13711">
    <property type="entry name" value="DUF4160"/>
    <property type="match status" value="1"/>
</dbReference>
<dbReference type="RefSeq" id="WP_166097618.1">
    <property type="nucleotide sequence ID" value="NZ_JAADJT010000001.1"/>
</dbReference>
<accession>A0ABX0FC17</accession>
<comment type="caution">
    <text evidence="1">The sequence shown here is derived from an EMBL/GenBank/DDBJ whole genome shotgun (WGS) entry which is preliminary data.</text>
</comment>
<evidence type="ECO:0000313" key="2">
    <source>
        <dbReference type="Proteomes" id="UP000666369"/>
    </source>
</evidence>
<dbReference type="EMBL" id="JAADJT010000001">
    <property type="protein sequence ID" value="NGZ82886.1"/>
    <property type="molecule type" value="Genomic_DNA"/>
</dbReference>
<dbReference type="InterPro" id="IPR025427">
    <property type="entry name" value="DUF4160"/>
</dbReference>
<gene>
    <name evidence="1" type="ORF">GW587_01255</name>
</gene>
<proteinExistence type="predicted"/>
<reference evidence="2" key="1">
    <citation type="submission" date="2023-07" db="EMBL/GenBank/DDBJ databases">
        <title>Duganella aceri sp. nov., isolated from tree sap.</title>
        <authorList>
            <person name="Kim I.S."/>
        </authorList>
    </citation>
    <scope>NUCLEOTIDE SEQUENCE [LARGE SCALE GENOMIC DNA]</scope>
    <source>
        <strain evidence="2">SAP-35</strain>
    </source>
</reference>
<protein>
    <submittedName>
        <fullName evidence="1">DUF4160 domain-containing protein</fullName>
    </submittedName>
</protein>
<keyword evidence="2" id="KW-1185">Reference proteome</keyword>
<name>A0ABX0FC17_9BURK</name>
<sequence>MPVILRYKGYALYFYSSEGVPREPMHIHVRGQGCEGLL</sequence>